<feature type="region of interest" description="Disordered" evidence="1">
    <location>
        <begin position="40"/>
        <end position="76"/>
    </location>
</feature>
<dbReference type="AlphaFoldDB" id="A0A314V2L0"/>
<reference evidence="2 3" key="1">
    <citation type="submission" date="2018-02" db="EMBL/GenBank/DDBJ databases">
        <title>Draft genome of wild Prunus yedoensis var. nudiflora.</title>
        <authorList>
            <person name="Baek S."/>
            <person name="Kim J.-H."/>
            <person name="Choi K."/>
            <person name="Kim G.-B."/>
            <person name="Cho A."/>
            <person name="Jang H."/>
            <person name="Shin C.-H."/>
            <person name="Yu H.-J."/>
            <person name="Mun J.-H."/>
        </authorList>
    </citation>
    <scope>NUCLEOTIDE SEQUENCE [LARGE SCALE GENOMIC DNA]</scope>
    <source>
        <strain evidence="3">cv. Jeju island</strain>
        <tissue evidence="2">Leaf</tissue>
    </source>
</reference>
<evidence type="ECO:0000256" key="1">
    <source>
        <dbReference type="SAM" id="MobiDB-lite"/>
    </source>
</evidence>
<name>A0A314V2L0_PRUYE</name>
<evidence type="ECO:0000313" key="2">
    <source>
        <dbReference type="EMBL" id="PQM41489.1"/>
    </source>
</evidence>
<dbReference type="Proteomes" id="UP000250321">
    <property type="component" value="Unassembled WGS sequence"/>
</dbReference>
<sequence length="118" mass="13797">MEAREYQTRQIQFIHAPLRDHLCNPLPALTKPRPITFYTTLGSDSKRATSGAGYSNRRPCRFQTSQAPRRSRKKKQPFLGEWEMTFVTFNIACVRHGARRVLSVQLRENVLNRMHQCH</sequence>
<dbReference type="EMBL" id="PJQY01002956">
    <property type="protein sequence ID" value="PQM41489.1"/>
    <property type="molecule type" value="Genomic_DNA"/>
</dbReference>
<organism evidence="2 3">
    <name type="scientific">Prunus yedoensis var. nudiflora</name>
    <dbReference type="NCBI Taxonomy" id="2094558"/>
    <lineage>
        <taxon>Eukaryota</taxon>
        <taxon>Viridiplantae</taxon>
        <taxon>Streptophyta</taxon>
        <taxon>Embryophyta</taxon>
        <taxon>Tracheophyta</taxon>
        <taxon>Spermatophyta</taxon>
        <taxon>Magnoliopsida</taxon>
        <taxon>eudicotyledons</taxon>
        <taxon>Gunneridae</taxon>
        <taxon>Pentapetalae</taxon>
        <taxon>rosids</taxon>
        <taxon>fabids</taxon>
        <taxon>Rosales</taxon>
        <taxon>Rosaceae</taxon>
        <taxon>Amygdaloideae</taxon>
        <taxon>Amygdaleae</taxon>
        <taxon>Prunus</taxon>
    </lineage>
</organism>
<evidence type="ECO:0000313" key="3">
    <source>
        <dbReference type="Proteomes" id="UP000250321"/>
    </source>
</evidence>
<proteinExistence type="predicted"/>
<accession>A0A314V2L0</accession>
<comment type="caution">
    <text evidence="2">The sequence shown here is derived from an EMBL/GenBank/DDBJ whole genome shotgun (WGS) entry which is preliminary data.</text>
</comment>
<keyword evidence="3" id="KW-1185">Reference proteome</keyword>
<protein>
    <submittedName>
        <fullName evidence="2">Uncharacterized protein</fullName>
    </submittedName>
</protein>
<gene>
    <name evidence="2" type="ORF">Pyn_20640</name>
</gene>